<accession>D6TCA3</accession>
<protein>
    <submittedName>
        <fullName evidence="2">Uncharacterized protein</fullName>
    </submittedName>
</protein>
<feature type="transmembrane region" description="Helical" evidence="1">
    <location>
        <begin position="6"/>
        <end position="25"/>
    </location>
</feature>
<keyword evidence="1" id="KW-0472">Membrane</keyword>
<keyword evidence="1" id="KW-1133">Transmembrane helix</keyword>
<evidence type="ECO:0000313" key="3">
    <source>
        <dbReference type="Proteomes" id="UP000004508"/>
    </source>
</evidence>
<name>D6TCA3_KTERA</name>
<comment type="caution">
    <text evidence="2">The sequence shown here is derived from an EMBL/GenBank/DDBJ whole genome shotgun (WGS) entry which is preliminary data.</text>
</comment>
<dbReference type="AlphaFoldDB" id="D6TCA3"/>
<organism evidence="2 3">
    <name type="scientific">Ktedonobacter racemifer DSM 44963</name>
    <dbReference type="NCBI Taxonomy" id="485913"/>
    <lineage>
        <taxon>Bacteria</taxon>
        <taxon>Bacillati</taxon>
        <taxon>Chloroflexota</taxon>
        <taxon>Ktedonobacteria</taxon>
        <taxon>Ktedonobacterales</taxon>
        <taxon>Ktedonobacteraceae</taxon>
        <taxon>Ktedonobacter</taxon>
    </lineage>
</organism>
<evidence type="ECO:0000256" key="1">
    <source>
        <dbReference type="SAM" id="Phobius"/>
    </source>
</evidence>
<keyword evidence="3" id="KW-1185">Reference proteome</keyword>
<reference evidence="2 3" key="1">
    <citation type="journal article" date="2011" name="Stand. Genomic Sci.">
        <title>Non-contiguous finished genome sequence and contextual data of the filamentous soil bacterium Ktedonobacter racemifer type strain (SOSP1-21).</title>
        <authorList>
            <person name="Chang Y.J."/>
            <person name="Land M."/>
            <person name="Hauser L."/>
            <person name="Chertkov O."/>
            <person name="Del Rio T.G."/>
            <person name="Nolan M."/>
            <person name="Copeland A."/>
            <person name="Tice H."/>
            <person name="Cheng J.F."/>
            <person name="Lucas S."/>
            <person name="Han C."/>
            <person name="Goodwin L."/>
            <person name="Pitluck S."/>
            <person name="Ivanova N."/>
            <person name="Ovchinikova G."/>
            <person name="Pati A."/>
            <person name="Chen A."/>
            <person name="Palaniappan K."/>
            <person name="Mavromatis K."/>
            <person name="Liolios K."/>
            <person name="Brettin T."/>
            <person name="Fiebig A."/>
            <person name="Rohde M."/>
            <person name="Abt B."/>
            <person name="Goker M."/>
            <person name="Detter J.C."/>
            <person name="Woyke T."/>
            <person name="Bristow J."/>
            <person name="Eisen J.A."/>
            <person name="Markowitz V."/>
            <person name="Hugenholtz P."/>
            <person name="Kyrpides N.C."/>
            <person name="Klenk H.P."/>
            <person name="Lapidus A."/>
        </authorList>
    </citation>
    <scope>NUCLEOTIDE SEQUENCE [LARGE SCALE GENOMIC DNA]</scope>
    <source>
        <strain evidence="3">DSM 44963</strain>
    </source>
</reference>
<dbReference type="Proteomes" id="UP000004508">
    <property type="component" value="Unassembled WGS sequence"/>
</dbReference>
<proteinExistence type="predicted"/>
<dbReference type="EMBL" id="ADVG01000001">
    <property type="protein sequence ID" value="EFH89920.1"/>
    <property type="molecule type" value="Genomic_DNA"/>
</dbReference>
<gene>
    <name evidence="2" type="ORF">Krac_11509</name>
</gene>
<evidence type="ECO:0000313" key="2">
    <source>
        <dbReference type="EMBL" id="EFH89920.1"/>
    </source>
</evidence>
<keyword evidence="1" id="KW-0812">Transmembrane</keyword>
<dbReference type="InParanoid" id="D6TCA3"/>
<sequence>MFLSLIVVRVLVSVGVVGVGVVRLIRYWRSL</sequence>